<name>A0A1M4VH66_9FLAO</name>
<sequence length="900" mass="104128">MNTFLDQVVESITTQDLSHTTLIFPSKRAANLCKKKLVAKLDLPVILPEFISIESFIANLAEVEIIDHTESIFQFYQAYLSVTNKDQAESFENFYSWAETLIHDFNEIDRYDINAQKLFKHLSDIKDIEHWSNAKNKSDLVKKYLKFWEQLPQYYSAFTAHLQNQSKAYQGLAYKLAKSNCTHYLEHTQNHFILIGFNALNTCEIDIFKMLLNSGNATAFWDIDAYLLQNHKSAEFIRSYNSWPYYNKTPIQPTNRSFTEAKAINIYQVSKQIGQAKAVAQILSKIPPKKLQNTALVLGDESLLQPIINALPNTIEQANITMGLHLSKSILSPFFDDLIALQLNSNEYLYHKDLLKIINHNLIKQLYPTEVSKVNKYILDQNLLQVEVAELAKKLKLSDDFYQVITLSLNTSTDVRHFLESNLGLISFLLKHNSLSKRMQFLLQEFESVFEEIQLLFSTYNFKISFKSFKSLYQSILAKKNLDFKGTADKGFQILGMLETRVLDFETIILTGINEGVLPSGKSQNSYLPFDLKLNYGLPTYTEKDNVYAYHFFRLLQRAKTAHLLFNVEAEGMQKAEQSRFVTQLEVFKQPKHTIKKYSVSADATMQVNSLQEVQKTSEMMEELNRLFNSGISPSALTTYIRNPIDFYKRYLLGVKDQNEIEEEVSYKTHGTIVHNTLEKLYENHIGKPITVKDIKEFLNIYESILTQQFSEQFDINAIKQGQNRLIFEIAKQQTKRFLHLELSMVKTQDVKLIKVESTKTKSFQLKSGQRIKLKGTVDRIDQINGKYRILDYKTGRVEPLHLKAEQDWEGFTSNYKYSKAFQVLFYTLLAEDEVSFPLNAGIISFKNLNAGFLKFQLKYNKTKGNPDISVQVLEQFKQELDQLISEILNPEIPFLEKKV</sequence>
<dbReference type="EMBL" id="FQTW01000004">
    <property type="protein sequence ID" value="SHE68278.1"/>
    <property type="molecule type" value="Genomic_DNA"/>
</dbReference>
<dbReference type="Gene3D" id="3.90.320.10">
    <property type="match status" value="1"/>
</dbReference>
<feature type="domain" description="PD-(D/E)XK endonuclease-like" evidence="1">
    <location>
        <begin position="632"/>
        <end position="897"/>
    </location>
</feature>
<dbReference type="SUPFAM" id="SSF52980">
    <property type="entry name" value="Restriction endonuclease-like"/>
    <property type="match status" value="1"/>
</dbReference>
<accession>A0A1M4VH66</accession>
<dbReference type="AlphaFoldDB" id="A0A1M4VH66"/>
<evidence type="ECO:0000259" key="1">
    <source>
        <dbReference type="Pfam" id="PF12705"/>
    </source>
</evidence>
<dbReference type="InterPro" id="IPR038726">
    <property type="entry name" value="PDDEXK_AddAB-type"/>
</dbReference>
<dbReference type="OrthoDB" id="9762792at2"/>
<dbReference type="InterPro" id="IPR027417">
    <property type="entry name" value="P-loop_NTPase"/>
</dbReference>
<protein>
    <submittedName>
        <fullName evidence="2">PD-(D/E)XK nuclease superfamily protein</fullName>
    </submittedName>
</protein>
<dbReference type="SUPFAM" id="SSF52540">
    <property type="entry name" value="P-loop containing nucleoside triphosphate hydrolases"/>
    <property type="match status" value="1"/>
</dbReference>
<dbReference type="RefSeq" id="WP_073192768.1">
    <property type="nucleotide sequence ID" value="NZ_FQTW01000004.1"/>
</dbReference>
<dbReference type="STRING" id="1155689.SAMN05444278_10458"/>
<gene>
    <name evidence="2" type="ORF">SAMN05444278_10458</name>
</gene>
<organism evidence="2 3">
    <name type="scientific">Psychroflexus salarius</name>
    <dbReference type="NCBI Taxonomy" id="1155689"/>
    <lineage>
        <taxon>Bacteria</taxon>
        <taxon>Pseudomonadati</taxon>
        <taxon>Bacteroidota</taxon>
        <taxon>Flavobacteriia</taxon>
        <taxon>Flavobacteriales</taxon>
        <taxon>Flavobacteriaceae</taxon>
        <taxon>Psychroflexus</taxon>
    </lineage>
</organism>
<evidence type="ECO:0000313" key="3">
    <source>
        <dbReference type="Proteomes" id="UP000184462"/>
    </source>
</evidence>
<keyword evidence="3" id="KW-1185">Reference proteome</keyword>
<reference evidence="2 3" key="1">
    <citation type="submission" date="2016-11" db="EMBL/GenBank/DDBJ databases">
        <authorList>
            <person name="Jaros S."/>
            <person name="Januszkiewicz K."/>
            <person name="Wedrychowicz H."/>
        </authorList>
    </citation>
    <scope>NUCLEOTIDE SEQUENCE [LARGE SCALE GENOMIC DNA]</scope>
    <source>
        <strain evidence="2 3">DSM 25661</strain>
    </source>
</reference>
<dbReference type="InterPro" id="IPR011604">
    <property type="entry name" value="PDDEXK-like_dom_sf"/>
</dbReference>
<dbReference type="Proteomes" id="UP000184462">
    <property type="component" value="Unassembled WGS sequence"/>
</dbReference>
<proteinExistence type="predicted"/>
<dbReference type="InterPro" id="IPR011335">
    <property type="entry name" value="Restrct_endonuc-II-like"/>
</dbReference>
<evidence type="ECO:0000313" key="2">
    <source>
        <dbReference type="EMBL" id="SHE68278.1"/>
    </source>
</evidence>
<dbReference type="Pfam" id="PF12705">
    <property type="entry name" value="PDDEXK_1"/>
    <property type="match status" value="1"/>
</dbReference>